<reference evidence="3 4" key="1">
    <citation type="journal article" date="2016" name="Environ. Microbiol.">
        <title>Genomic resolution of a cold subsurface aquifer community provides metabolic insights for novel microbes adapted to high CO concentrations.</title>
        <authorList>
            <person name="Probst A.J."/>
            <person name="Castelle C.J."/>
            <person name="Singh A."/>
            <person name="Brown C.T."/>
            <person name="Anantharaman K."/>
            <person name="Sharon I."/>
            <person name="Hug L.A."/>
            <person name="Burstein D."/>
            <person name="Emerson J.B."/>
            <person name="Thomas B.C."/>
            <person name="Banfield J.F."/>
        </authorList>
    </citation>
    <scope>NUCLEOTIDE SEQUENCE [LARGE SCALE GENOMIC DNA]</scope>
    <source>
        <strain evidence="3">CG1_02_37_22</strain>
    </source>
</reference>
<gene>
    <name evidence="3" type="ORF">AUJ73_03170</name>
</gene>
<name>A0A1J4TT40_9BACT</name>
<dbReference type="InterPro" id="IPR027417">
    <property type="entry name" value="P-loop_NTPase"/>
</dbReference>
<evidence type="ECO:0000256" key="1">
    <source>
        <dbReference type="SAM" id="MobiDB-lite"/>
    </source>
</evidence>
<dbReference type="Gene3D" id="3.40.50.150">
    <property type="entry name" value="Vaccinia Virus protein VP39"/>
    <property type="match status" value="1"/>
</dbReference>
<dbReference type="Pfam" id="PF02223">
    <property type="entry name" value="Thymidylate_kin"/>
    <property type="match status" value="1"/>
</dbReference>
<feature type="compositionally biased region" description="Polar residues" evidence="1">
    <location>
        <begin position="7"/>
        <end position="20"/>
    </location>
</feature>
<dbReference type="AlphaFoldDB" id="A0A1J4TT40"/>
<evidence type="ECO:0000313" key="3">
    <source>
        <dbReference type="EMBL" id="OIO13789.1"/>
    </source>
</evidence>
<evidence type="ECO:0000313" key="4">
    <source>
        <dbReference type="Proteomes" id="UP000183120"/>
    </source>
</evidence>
<accession>A0A1J4TT40</accession>
<dbReference type="InterPro" id="IPR029063">
    <property type="entry name" value="SAM-dependent_MTases_sf"/>
</dbReference>
<protein>
    <recommendedName>
        <fullName evidence="2">Thymidylate kinase-like domain-containing protein</fullName>
    </recommendedName>
</protein>
<dbReference type="InterPro" id="IPR039430">
    <property type="entry name" value="Thymidylate_kin-like_dom"/>
</dbReference>
<organism evidence="3 4">
    <name type="scientific">Candidatus Gottesmanbacteria bacterium CG1_02_37_22</name>
    <dbReference type="NCBI Taxonomy" id="1805209"/>
    <lineage>
        <taxon>Bacteria</taxon>
        <taxon>Candidatus Gottesmaniibacteriota</taxon>
    </lineage>
</organism>
<dbReference type="Proteomes" id="UP000183120">
    <property type="component" value="Unassembled WGS sequence"/>
</dbReference>
<sequence>MALAETRFTSEQLPELPSSTLVRSDPRNRYRTALKYMQEIEICPECPCEVLDVGGFRDNPVLKEILPEGVRAKSLNIEEEYHVPKRIGDITYDGIHMGFFADSSVPLVMAVDVFQHVDERDRLPLLQEMVRVAKDKVIIAVPIHSDANVAWENALIRQMIEANLPPKSSIMRHRTRNSLPRLSSLTNMARTTGYSFKLEPATRAAIYFHGMLNQVTTLKENYTKNPQAALATARTIASNTEDILEYDPDLAWPEAYRAVMVIDKHPRGKIVTEEKELYYSQYENVAYGRALSMAGWGNIDDPTEYYDHIPQRGFNIAFEGQDGTGKTDIIEIISAILADRGYTIAKPSRMGPRQRLREKERRDGKLFDEPAREAQLASTTIESCIAGNAHTLGGPCNIAFCDRTLASVEGYHTAHGIQQPVEYVLEGAPRIPPDMTILLEVDDETENWKRMRIKNDLANNQIKIDELRVQRHYYNELKQDNCVRYTGRLVRVKNNGPLEDTVMAVLKTIEKHCGIQISQNLTTEMIREYFPKNI</sequence>
<evidence type="ECO:0000259" key="2">
    <source>
        <dbReference type="Pfam" id="PF02223"/>
    </source>
</evidence>
<dbReference type="SUPFAM" id="SSF53335">
    <property type="entry name" value="S-adenosyl-L-methionine-dependent methyltransferases"/>
    <property type="match status" value="1"/>
</dbReference>
<dbReference type="Gene3D" id="3.40.50.300">
    <property type="entry name" value="P-loop containing nucleotide triphosphate hydrolases"/>
    <property type="match status" value="1"/>
</dbReference>
<dbReference type="SUPFAM" id="SSF52540">
    <property type="entry name" value="P-loop containing nucleoside triphosphate hydrolases"/>
    <property type="match status" value="1"/>
</dbReference>
<feature type="region of interest" description="Disordered" evidence="1">
    <location>
        <begin position="1"/>
        <end position="20"/>
    </location>
</feature>
<dbReference type="EMBL" id="MNUY01000049">
    <property type="protein sequence ID" value="OIO13789.1"/>
    <property type="molecule type" value="Genomic_DNA"/>
</dbReference>
<comment type="caution">
    <text evidence="3">The sequence shown here is derived from an EMBL/GenBank/DDBJ whole genome shotgun (WGS) entry which is preliminary data.</text>
</comment>
<proteinExistence type="predicted"/>
<feature type="domain" description="Thymidylate kinase-like" evidence="2">
    <location>
        <begin position="318"/>
        <end position="479"/>
    </location>
</feature>